<name>W6RI13_9HYPH</name>
<keyword evidence="7" id="KW-0614">Plasmid</keyword>
<dbReference type="EMBL" id="CBYB010000003">
    <property type="protein sequence ID" value="CDM60005.1"/>
    <property type="molecule type" value="Genomic_DNA"/>
</dbReference>
<evidence type="ECO:0000259" key="5">
    <source>
        <dbReference type="Pfam" id="PF01526"/>
    </source>
</evidence>
<dbReference type="InterPro" id="IPR025296">
    <property type="entry name" value="DUF4158"/>
</dbReference>
<keyword evidence="3" id="KW-0238">DNA-binding</keyword>
<dbReference type="Pfam" id="PF13700">
    <property type="entry name" value="DUF4158"/>
    <property type="match status" value="1"/>
</dbReference>
<feature type="domain" description="DUF4158" evidence="6">
    <location>
        <begin position="7"/>
        <end position="169"/>
    </location>
</feature>
<protein>
    <submittedName>
        <fullName evidence="7">Transposase Tn3 family protein</fullName>
    </submittedName>
</protein>
<reference evidence="7" key="1">
    <citation type="submission" date="2013-11" db="EMBL/GenBank/DDBJ databases">
        <title>Draft genome sequence of the broad-host-range Rhizobium sp. LPU83 strain, a member of the low-genetic diversity Oregon-like Rhizobium sp. group.</title>
        <authorList>
            <person name="Wibberg D."/>
            <person name="Puehler A."/>
            <person name="Schlueter A."/>
        </authorList>
    </citation>
    <scope>NUCLEOTIDE SEQUENCE [LARGE SCALE GENOMIC DNA]</scope>
    <source>
        <strain evidence="7">LPU83</strain>
        <plasmid evidence="7">pLPU83b</plasmid>
    </source>
</reference>
<gene>
    <name evidence="7" type="ORF">LPU83_pLPU83b_0005</name>
</gene>
<accession>W6RI13</accession>
<dbReference type="Proteomes" id="UP000019443">
    <property type="component" value="Unassembled WGS sequence"/>
</dbReference>
<sequence length="781" mass="85713">MPPRISMTRKQRDALLTLPETEAEVLRHHMLGPDDLAALNQCRTPETRLSYALQLCCLRFPGRYLSRGELLPGIMLDHIADQVQADADVIALFARRDATRYEQLTAIKERHGFRDLSQPLRVELAAWARNEAVGLTDGRVLLDRLIEWMRAGRIIIPGISVVERLAATAMHSADLAAIAEIGGLLSPPQCDQMDVLLSAKVHRQQSRLSWLRAPAGGVGARLLAEILDKLELVRSIVGDVPARLPLHLNQRMAQMAKEGSRYTAQAFQQMTAPRRHAIMIATLSELAITLTDAALSMFQALVGRANLRAKKRLEETIAASAEQGRVRLLRIAEVLEAVVTAVRAEADVTAAVTATAPLETIADDAAIIRRTLRPGRPDVLGELAPEYHVFKKIGARFLSSFAFEGGRAVQPLLAAIALLGGIGGDRRKPLPADVPLGHLERRWSRYVFTDNSIDRSYYELATYFILANARASGVWVEISRIHRPLEKLLAPASPATPAQPVTLVHAFNAEDYLADRMAALDAALLNTERHLSGKDAAIFADGKLRFPKEPRGDNEQEQTRAVTARLYSMMPRIRITDLLDHVNHWTDFTEHFSHASTGLPPLDQRAFMAALIAEATNLGLSRMAEMCGTVTRRALLRMQTWHMREDTYRAALASMTDAIHAEPLSVWFGEGWRASADGQAYYLGGPGEAGGAINRHYGRDPIVKIYTTITDRYAPLHQKVIAGTAGEPIHALDGILGHESNVDIGALHVDGGGVSDIVFAIAALLGRSFKPRLSPNPGACR</sequence>
<dbReference type="NCBIfam" id="NF033527">
    <property type="entry name" value="transpos_Tn3"/>
    <property type="match status" value="1"/>
</dbReference>
<dbReference type="InterPro" id="IPR002513">
    <property type="entry name" value="Tn3_Tnp_DDE_dom"/>
</dbReference>
<organism evidence="7 8">
    <name type="scientific">Rhizobium favelukesii</name>
    <dbReference type="NCBI Taxonomy" id="348824"/>
    <lineage>
        <taxon>Bacteria</taxon>
        <taxon>Pseudomonadati</taxon>
        <taxon>Pseudomonadota</taxon>
        <taxon>Alphaproteobacteria</taxon>
        <taxon>Hyphomicrobiales</taxon>
        <taxon>Rhizobiaceae</taxon>
        <taxon>Rhizobium/Agrobacterium group</taxon>
        <taxon>Rhizobium</taxon>
    </lineage>
</organism>
<comment type="similarity">
    <text evidence="1">Belongs to the transposase 7 family.</text>
</comment>
<evidence type="ECO:0000259" key="6">
    <source>
        <dbReference type="Pfam" id="PF13700"/>
    </source>
</evidence>
<proteinExistence type="inferred from homology"/>
<dbReference type="GO" id="GO:0004803">
    <property type="term" value="F:transposase activity"/>
    <property type="evidence" value="ECO:0007669"/>
    <property type="project" value="InterPro"/>
</dbReference>
<feature type="domain" description="Tn3 transposase DDE" evidence="5">
    <location>
        <begin position="577"/>
        <end position="773"/>
    </location>
</feature>
<keyword evidence="2" id="KW-0815">Transposition</keyword>
<evidence type="ECO:0000256" key="2">
    <source>
        <dbReference type="ARBA" id="ARBA00022578"/>
    </source>
</evidence>
<evidence type="ECO:0000256" key="1">
    <source>
        <dbReference type="ARBA" id="ARBA00009402"/>
    </source>
</evidence>
<keyword evidence="8" id="KW-1185">Reference proteome</keyword>
<dbReference type="InterPro" id="IPR047653">
    <property type="entry name" value="Tn3-like_transpos"/>
</dbReference>
<comment type="caution">
    <text evidence="7">The sequence shown here is derived from an EMBL/GenBank/DDBJ whole genome shotgun (WGS) entry which is preliminary data.</text>
</comment>
<evidence type="ECO:0000313" key="8">
    <source>
        <dbReference type="Proteomes" id="UP000019443"/>
    </source>
</evidence>
<geneLocation type="plasmid" evidence="7">
    <name>pLPU83b</name>
</geneLocation>
<dbReference type="Pfam" id="PF01526">
    <property type="entry name" value="DDE_Tnp_Tn3"/>
    <property type="match status" value="1"/>
</dbReference>
<evidence type="ECO:0000256" key="3">
    <source>
        <dbReference type="ARBA" id="ARBA00023125"/>
    </source>
</evidence>
<evidence type="ECO:0000256" key="4">
    <source>
        <dbReference type="ARBA" id="ARBA00023172"/>
    </source>
</evidence>
<keyword evidence="4" id="KW-0233">DNA recombination</keyword>
<dbReference type="GO" id="GO:0003677">
    <property type="term" value="F:DNA binding"/>
    <property type="evidence" value="ECO:0007669"/>
    <property type="project" value="UniProtKB-KW"/>
</dbReference>
<evidence type="ECO:0000313" key="7">
    <source>
        <dbReference type="EMBL" id="CDM60005.1"/>
    </source>
</evidence>
<dbReference type="AlphaFoldDB" id="W6RI13"/>
<dbReference type="GO" id="GO:0006313">
    <property type="term" value="P:DNA transposition"/>
    <property type="evidence" value="ECO:0007669"/>
    <property type="project" value="InterPro"/>
</dbReference>